<dbReference type="Proteomes" id="UP000290572">
    <property type="component" value="Unassembled WGS sequence"/>
</dbReference>
<gene>
    <name evidence="2" type="ORF">ROHU_029811</name>
</gene>
<protein>
    <submittedName>
        <fullName evidence="2">Uncharacterized protein</fullName>
    </submittedName>
</protein>
<reference evidence="2 3" key="1">
    <citation type="submission" date="2018-03" db="EMBL/GenBank/DDBJ databases">
        <title>Draft genome sequence of Rohu Carp (Labeo rohita).</title>
        <authorList>
            <person name="Das P."/>
            <person name="Kushwaha B."/>
            <person name="Joshi C.G."/>
            <person name="Kumar D."/>
            <person name="Nagpure N.S."/>
            <person name="Sahoo L."/>
            <person name="Das S.P."/>
            <person name="Bit A."/>
            <person name="Patnaik S."/>
            <person name="Meher P.K."/>
            <person name="Jayasankar P."/>
            <person name="Koringa P.G."/>
            <person name="Patel N.V."/>
            <person name="Hinsu A.T."/>
            <person name="Kumar R."/>
            <person name="Pandey M."/>
            <person name="Agarwal S."/>
            <person name="Srivastava S."/>
            <person name="Singh M."/>
            <person name="Iquebal M.A."/>
            <person name="Jaiswal S."/>
            <person name="Angadi U.B."/>
            <person name="Kumar N."/>
            <person name="Raza M."/>
            <person name="Shah T.M."/>
            <person name="Rai A."/>
            <person name="Jena J.K."/>
        </authorList>
    </citation>
    <scope>NUCLEOTIDE SEQUENCE [LARGE SCALE GENOMIC DNA]</scope>
    <source>
        <strain evidence="2">DASCIFA01</strain>
        <tissue evidence="2">Testis</tissue>
    </source>
</reference>
<evidence type="ECO:0000256" key="1">
    <source>
        <dbReference type="SAM" id="MobiDB-lite"/>
    </source>
</evidence>
<organism evidence="2 3">
    <name type="scientific">Labeo rohita</name>
    <name type="common">Indian major carp</name>
    <name type="synonym">Cyprinus rohita</name>
    <dbReference type="NCBI Taxonomy" id="84645"/>
    <lineage>
        <taxon>Eukaryota</taxon>
        <taxon>Metazoa</taxon>
        <taxon>Chordata</taxon>
        <taxon>Craniata</taxon>
        <taxon>Vertebrata</taxon>
        <taxon>Euteleostomi</taxon>
        <taxon>Actinopterygii</taxon>
        <taxon>Neopterygii</taxon>
        <taxon>Teleostei</taxon>
        <taxon>Ostariophysi</taxon>
        <taxon>Cypriniformes</taxon>
        <taxon>Cyprinidae</taxon>
        <taxon>Labeoninae</taxon>
        <taxon>Labeonini</taxon>
        <taxon>Labeo</taxon>
    </lineage>
</organism>
<comment type="caution">
    <text evidence="2">The sequence shown here is derived from an EMBL/GenBank/DDBJ whole genome shotgun (WGS) entry which is preliminary data.</text>
</comment>
<accession>A0A498LWU8</accession>
<dbReference type="AlphaFoldDB" id="A0A498LWU8"/>
<dbReference type="EMBL" id="QBIY01013101">
    <property type="protein sequence ID" value="RXN11942.1"/>
    <property type="molecule type" value="Genomic_DNA"/>
</dbReference>
<sequence length="75" mass="8238">MARETDLAPSAVRKGPAALETEKKATQRRKALKKGAGGRGKKGGVLYEEREGTESQRQSENTLEPRETVNVRVTE</sequence>
<name>A0A498LWU8_LABRO</name>
<proteinExistence type="predicted"/>
<feature type="region of interest" description="Disordered" evidence="1">
    <location>
        <begin position="1"/>
        <end position="75"/>
    </location>
</feature>
<evidence type="ECO:0000313" key="3">
    <source>
        <dbReference type="Proteomes" id="UP000290572"/>
    </source>
</evidence>
<feature type="compositionally biased region" description="Basic and acidic residues" evidence="1">
    <location>
        <begin position="63"/>
        <end position="75"/>
    </location>
</feature>
<keyword evidence="3" id="KW-1185">Reference proteome</keyword>
<evidence type="ECO:0000313" key="2">
    <source>
        <dbReference type="EMBL" id="RXN11942.1"/>
    </source>
</evidence>